<keyword evidence="1" id="KW-0812">Transmembrane</keyword>
<dbReference type="AlphaFoldDB" id="A0A8H4LEC3"/>
<dbReference type="EMBL" id="JAADYS010000656">
    <property type="protein sequence ID" value="KAF4468100.1"/>
    <property type="molecule type" value="Genomic_DNA"/>
</dbReference>
<name>A0A8H4LEC3_9HYPO</name>
<dbReference type="OrthoDB" id="539398at2759"/>
<evidence type="ECO:0000313" key="3">
    <source>
        <dbReference type="Proteomes" id="UP000554235"/>
    </source>
</evidence>
<reference evidence="2 3" key="1">
    <citation type="submission" date="2020-01" db="EMBL/GenBank/DDBJ databases">
        <title>Identification and distribution of gene clusters putatively required for synthesis of sphingolipid metabolism inhibitors in phylogenetically diverse species of the filamentous fungus Fusarium.</title>
        <authorList>
            <person name="Kim H.-S."/>
            <person name="Busman M."/>
            <person name="Brown D.W."/>
            <person name="Divon H."/>
            <person name="Uhlig S."/>
            <person name="Proctor R.H."/>
        </authorList>
    </citation>
    <scope>NUCLEOTIDE SEQUENCE [LARGE SCALE GENOMIC DNA]</scope>
    <source>
        <strain evidence="2 3">NRRL 20459</strain>
    </source>
</reference>
<keyword evidence="3" id="KW-1185">Reference proteome</keyword>
<accession>A0A8H4LEC3</accession>
<organism evidence="2 3">
    <name type="scientific">Fusarium albosuccineum</name>
    <dbReference type="NCBI Taxonomy" id="1237068"/>
    <lineage>
        <taxon>Eukaryota</taxon>
        <taxon>Fungi</taxon>
        <taxon>Dikarya</taxon>
        <taxon>Ascomycota</taxon>
        <taxon>Pezizomycotina</taxon>
        <taxon>Sordariomycetes</taxon>
        <taxon>Hypocreomycetidae</taxon>
        <taxon>Hypocreales</taxon>
        <taxon>Nectriaceae</taxon>
        <taxon>Fusarium</taxon>
        <taxon>Fusarium decemcellulare species complex</taxon>
    </lineage>
</organism>
<evidence type="ECO:0000256" key="1">
    <source>
        <dbReference type="SAM" id="Phobius"/>
    </source>
</evidence>
<proteinExistence type="predicted"/>
<sequence>MKLYPSINEELAEWVQRQPVFFTGSAPTRGSHINVSPKGLTDSHFAILGPNQCAYIDRTGSGCETIAHSYDNGRLCLMFMSFGAAPRIVRFFCRSKVVEWDEPAFPDLVRRIAQGKRSAFDGARAVIVADVFEAQTSCGFGVPRVKKGLYAPDEASEKVVEQVLRQGVDGKVDELAVFEERPTMDAWVKKRVDSNTLLEYHNETNVLSMDGLPGLKSARRGVGETLWFTDAKAHAWRVFAQGEAIAVGFVLAVLLYVVMIGVGAISAAWPLVQV</sequence>
<feature type="transmembrane region" description="Helical" evidence="1">
    <location>
        <begin position="244"/>
        <end position="269"/>
    </location>
</feature>
<gene>
    <name evidence="2" type="ORF">FALBO_5030</name>
</gene>
<protein>
    <submittedName>
        <fullName evidence="2">Pyridoxamine phosphate oxidase family</fullName>
    </submittedName>
</protein>
<dbReference type="PANTHER" id="PTHR39336:SF1">
    <property type="entry name" value="PYRIDOXAMINE PHOSPHATE OXIDASE FAMILY PROTEIN (AFU_ORTHOLOGUE AFUA_6G11440)"/>
    <property type="match status" value="1"/>
</dbReference>
<keyword evidence="1" id="KW-1133">Transmembrane helix</keyword>
<dbReference type="Proteomes" id="UP000554235">
    <property type="component" value="Unassembled WGS sequence"/>
</dbReference>
<evidence type="ECO:0000313" key="2">
    <source>
        <dbReference type="EMBL" id="KAF4468100.1"/>
    </source>
</evidence>
<keyword evidence="1" id="KW-0472">Membrane</keyword>
<dbReference type="PANTHER" id="PTHR39336">
    <property type="entry name" value="PYRIDOXAMINE PHOSPHATE OXIDASE FAMILY PROTEIN (AFU_ORTHOLOGUE AFUA_6G11440)"/>
    <property type="match status" value="1"/>
</dbReference>
<comment type="caution">
    <text evidence="2">The sequence shown here is derived from an EMBL/GenBank/DDBJ whole genome shotgun (WGS) entry which is preliminary data.</text>
</comment>